<dbReference type="Proteomes" id="UP000193247">
    <property type="component" value="Unassembled WGS sequence"/>
</dbReference>
<organism evidence="2 3">
    <name type="scientific">Mycobacterium decipiens</name>
    <dbReference type="NCBI Taxonomy" id="1430326"/>
    <lineage>
        <taxon>Bacteria</taxon>
        <taxon>Bacillati</taxon>
        <taxon>Actinomycetota</taxon>
        <taxon>Actinomycetes</taxon>
        <taxon>Mycobacteriales</taxon>
        <taxon>Mycobacteriaceae</taxon>
        <taxon>Mycobacterium</taxon>
    </lineage>
</organism>
<keyword evidence="3" id="KW-1185">Reference proteome</keyword>
<dbReference type="EMBL" id="NCXP01000037">
    <property type="protein sequence ID" value="OSC38461.1"/>
    <property type="molecule type" value="Genomic_DNA"/>
</dbReference>
<proteinExistence type="predicted"/>
<feature type="transmembrane region" description="Helical" evidence="1">
    <location>
        <begin position="348"/>
        <end position="370"/>
    </location>
</feature>
<reference evidence="2 3" key="1">
    <citation type="submission" date="2017-04" db="EMBL/GenBank/DDBJ databases">
        <title>The new phylogeny of genus Mycobacterium.</title>
        <authorList>
            <person name="Tortoli E."/>
            <person name="Trovato A."/>
            <person name="Cirillo D.M."/>
        </authorList>
    </citation>
    <scope>NUCLEOTIDE SEQUENCE [LARGE SCALE GENOMIC DNA]</scope>
    <source>
        <strain evidence="2 3">TBL 1200985</strain>
    </source>
</reference>
<feature type="transmembrane region" description="Helical" evidence="1">
    <location>
        <begin position="112"/>
        <end position="136"/>
    </location>
</feature>
<feature type="transmembrane region" description="Helical" evidence="1">
    <location>
        <begin position="179"/>
        <end position="200"/>
    </location>
</feature>
<comment type="caution">
    <text evidence="2">The sequence shown here is derived from an EMBL/GenBank/DDBJ whole genome shotgun (WGS) entry which is preliminary data.</text>
</comment>
<feature type="transmembrane region" description="Helical" evidence="1">
    <location>
        <begin position="206"/>
        <end position="226"/>
    </location>
</feature>
<feature type="transmembrane region" description="Helical" evidence="1">
    <location>
        <begin position="66"/>
        <end position="91"/>
    </location>
</feature>
<dbReference type="OrthoDB" id="4670956at2"/>
<accession>A0A1X2LQA5</accession>
<feature type="transmembrane region" description="Helical" evidence="1">
    <location>
        <begin position="403"/>
        <end position="422"/>
    </location>
</feature>
<feature type="transmembrane region" description="Helical" evidence="1">
    <location>
        <begin position="148"/>
        <end position="167"/>
    </location>
</feature>
<feature type="transmembrane region" description="Helical" evidence="1">
    <location>
        <begin position="40"/>
        <end position="60"/>
    </location>
</feature>
<evidence type="ECO:0000256" key="1">
    <source>
        <dbReference type="SAM" id="Phobius"/>
    </source>
</evidence>
<gene>
    <name evidence="2" type="ORF">B8W66_20305</name>
</gene>
<keyword evidence="1" id="KW-0472">Membrane</keyword>
<name>A0A1X2LQA5_9MYCO</name>
<evidence type="ECO:0000313" key="3">
    <source>
        <dbReference type="Proteomes" id="UP000193247"/>
    </source>
</evidence>
<protein>
    <submittedName>
        <fullName evidence="2">Uncharacterized protein</fullName>
    </submittedName>
</protein>
<keyword evidence="1" id="KW-1133">Transmembrane helix</keyword>
<dbReference type="STRING" id="1430326.B8W66_20305"/>
<dbReference type="AlphaFoldDB" id="A0A1X2LQA5"/>
<evidence type="ECO:0000313" key="2">
    <source>
        <dbReference type="EMBL" id="OSC38461.1"/>
    </source>
</evidence>
<feature type="transmembrane region" description="Helical" evidence="1">
    <location>
        <begin position="376"/>
        <end position="396"/>
    </location>
</feature>
<sequence length="703" mass="78387">MNEIDRWFERIRRREHRTVSLYTSLLTGRIFKYFRYRLRYALLLDTTRFAVHVIEFLILLSSLGGLAAFTVMVLRIGSLIVGGGWWGLLEVMRQRLRAFARSGERDAAEREIGCWLVLSVIVAVILMIIAGVVLALLRPSGHDPVAHLYAFLVVLELALGFPVRVVHSGIYATRRVYRPISLMFAPTVVQLGLLSVGLYFYPTAAIIIAIIASNAIGIWITVRYTLEVYRLTGLWPRLVAPAYAFWRQLPQIPPWLGLQTILSGLALRMDAALVLGIVGIYGTSTRSFDLTAGASAWRQVDTFQFFYLVLPLFRGAYEGAGLFYFDFVRLCGIPALREFRVFYFHRTLWMAPVIALFFWSLAAALGLVVLHDVPPSFLLAILPLFVVRSVIGIYQIRLFAEGHFGTHLASIVLLAVLLWLVWIDRNPASDLIEITAAMITQLIVLINAQHLQDRRPPPPPTLLMLGDWMRALAREPGPVLVGSIAIPDSIASKQRSAAVKLMLQTFGGKGHFAFRSATTLVYYERRVYRDRCANGDWKQDAHLALQASTGGAANRGNALGTPTASGRAALDRLIAEKWIRPINDVSPQGGDVEALTSEFRTLFADGIVFDLETRDGSRDMRTLEQAVLAAALPAAVTSLESGAIVVPLAGRLLTPLYHDGRLRQLFLLPPDPEPAVFKRWLQTVQAWRFSWGCMDTVGSARHD</sequence>
<feature type="transmembrane region" description="Helical" evidence="1">
    <location>
        <begin position="304"/>
        <end position="327"/>
    </location>
</feature>
<dbReference type="RefSeq" id="WP_085327056.1">
    <property type="nucleotide sequence ID" value="NZ_NCXP01000037.1"/>
</dbReference>
<keyword evidence="1" id="KW-0812">Transmembrane</keyword>